<dbReference type="STRING" id="39962.Lmor_1291"/>
<protein>
    <submittedName>
        <fullName evidence="4">Effector protein A, substrate of the Dot/Icm secretion system</fullName>
    </submittedName>
</protein>
<sequence>MNEIILQLLNEISALKHPIDPLILKNLFDKTLFLTEEPSAEYIEHFNVLKRLHELAVEYNKYNNQLADLEHTIQTHAELCQQIELTQSQITDLQERIHQLKSTLLPIYKDIEIKANEFTLASDPLAVIKTKTSFVEKKTKVAEFSSKLVNIRTEIDNRIGKAKLVINKSKFDTLAAELNELDITCSHNQSAQHIQNIISKVSSETEFFSTMQKTALFLQKKFSERLSNENLPIRIRELEQEQEELTEHKHDIETQLANNSLDEDVKIQLIQEFTSSADRDALICSYRKKMDSFLTYLDPVAWTLWGINLVTLQDGNRKHDEEQRTISLSVKFLELLTKKSETENKQLNITKSIIALQAEKNKAQLVDPPQIHDTPTNSINTLERSELVSEALQLLYDLPPSSYTATMVLNENSPDMHFLETIILNIPAISYTLERKGTALTKLNELFLILNEINRLRADFNLISDHDILLPTIQDAKNEEKTFPALEEQKDEYTKLIGLCDSYLQDALTYDKLAQQLTQTVELQKQLKSHLKRPPKEGVLESISNHLTTLKDVISLKLNQLIELPAPATINLKAEESKETHWDSNRSDNSTISQEDPVYSDSPQPTISINVFSTTAQEQLEPKQKLSEESEPSTITLPEPSQSDTKSPELGLFPEESSDESLSCSSEDADSDWTSELDSPSNSDEAQEYTDSSSDYENNNSDLLDERFPAFSNLSPPQSPPNPVDYYLDAPSDEDHSGSVSSDKDSPDNETDLVEHVVSPRSQIIAPKPSFLVVNLAENSDQQSSRQDCQQSLDHHIALAAPLSPISENECSTASTPDNSSCSAEDLTSEDREDYSLQNHNLLNTIKWHHEILGYLNRLPNVLQKWYKELYLEIKFQLNNELNCYKAAHIVRDILFEVEHMNNTDVLNAYMRLCPQPSQGIEALLAIKPSLFITDEPYNESDIMMDCPKELKKHYDHYSRLKKEYPIEAELFLQAVRSVHMMQLYVKLPNRTITADQIPSLATDPRYDPLKRHRGFMKLWEFLEDLYRFILGKIQNQPVYEYSKKPCLFNTKSHRLIKEADEMMHDLLPLNTP</sequence>
<organism evidence="4 6">
    <name type="scientific">Legionella moravica</name>
    <dbReference type="NCBI Taxonomy" id="39962"/>
    <lineage>
        <taxon>Bacteria</taxon>
        <taxon>Pseudomonadati</taxon>
        <taxon>Pseudomonadota</taxon>
        <taxon>Gammaproteobacteria</taxon>
        <taxon>Legionellales</taxon>
        <taxon>Legionellaceae</taxon>
        <taxon>Legionella</taxon>
    </lineage>
</organism>
<dbReference type="OrthoDB" id="5648418at2"/>
<evidence type="ECO:0000313" key="6">
    <source>
        <dbReference type="Proteomes" id="UP000254040"/>
    </source>
</evidence>
<feature type="compositionally biased region" description="Basic and acidic residues" evidence="2">
    <location>
        <begin position="575"/>
        <end position="586"/>
    </location>
</feature>
<dbReference type="Proteomes" id="UP000254040">
    <property type="component" value="Unassembled WGS sequence"/>
</dbReference>
<dbReference type="Proteomes" id="UP000054985">
    <property type="component" value="Unassembled WGS sequence"/>
</dbReference>
<dbReference type="EMBL" id="LNYN01000019">
    <property type="protein sequence ID" value="KTD34758.1"/>
    <property type="molecule type" value="Genomic_DNA"/>
</dbReference>
<evidence type="ECO:0000313" key="4">
    <source>
        <dbReference type="EMBL" id="STX63985.1"/>
    </source>
</evidence>
<reference evidence="4 6" key="2">
    <citation type="submission" date="2018-06" db="EMBL/GenBank/DDBJ databases">
        <authorList>
            <consortium name="Pathogen Informatics"/>
            <person name="Doyle S."/>
        </authorList>
    </citation>
    <scope>NUCLEOTIDE SEQUENCE [LARGE SCALE GENOMIC DNA]</scope>
    <source>
        <strain evidence="4 6">NCTC12239</strain>
    </source>
</reference>
<reference evidence="3 5" key="1">
    <citation type="submission" date="2015-11" db="EMBL/GenBank/DDBJ databases">
        <title>Genomic analysis of 38 Legionella species identifies large and diverse effector repertoires.</title>
        <authorList>
            <person name="Burstein D."/>
            <person name="Amaro F."/>
            <person name="Zusman T."/>
            <person name="Lifshitz Z."/>
            <person name="Cohen O."/>
            <person name="Gilbert J.A."/>
            <person name="Pupko T."/>
            <person name="Shuman H.A."/>
            <person name="Segal G."/>
        </authorList>
    </citation>
    <scope>NUCLEOTIDE SEQUENCE [LARGE SCALE GENOMIC DNA]</scope>
    <source>
        <strain evidence="3 5">ATCC 43877</strain>
    </source>
</reference>
<keyword evidence="1" id="KW-0175">Coiled coil</keyword>
<evidence type="ECO:0000256" key="1">
    <source>
        <dbReference type="SAM" id="Coils"/>
    </source>
</evidence>
<keyword evidence="5" id="KW-1185">Reference proteome</keyword>
<dbReference type="RefSeq" id="WP_028382722.1">
    <property type="nucleotide sequence ID" value="NZ_CAAAJG010000018.1"/>
</dbReference>
<feature type="coiled-coil region" evidence="1">
    <location>
        <begin position="228"/>
        <end position="258"/>
    </location>
</feature>
<name>A0A378JZ46_9GAMM</name>
<feature type="region of interest" description="Disordered" evidence="2">
    <location>
        <begin position="575"/>
        <end position="753"/>
    </location>
</feature>
<feature type="coiled-coil region" evidence="1">
    <location>
        <begin position="52"/>
        <end position="103"/>
    </location>
</feature>
<proteinExistence type="predicted"/>
<feature type="region of interest" description="Disordered" evidence="2">
    <location>
        <begin position="808"/>
        <end position="827"/>
    </location>
</feature>
<feature type="compositionally biased region" description="Low complexity" evidence="2">
    <location>
        <begin position="691"/>
        <end position="702"/>
    </location>
</feature>
<accession>A0A378JZ46</accession>
<gene>
    <name evidence="4" type="primary">lepA_2</name>
    <name evidence="3" type="synonym">lepA</name>
    <name evidence="3" type="ORF">Lmor_1291</name>
    <name evidence="4" type="ORF">NCTC12239_02946</name>
</gene>
<evidence type="ECO:0000313" key="3">
    <source>
        <dbReference type="EMBL" id="KTD34758.1"/>
    </source>
</evidence>
<evidence type="ECO:0000256" key="2">
    <source>
        <dbReference type="SAM" id="MobiDB-lite"/>
    </source>
</evidence>
<feature type="compositionally biased region" description="Basic and acidic residues" evidence="2">
    <location>
        <begin position="733"/>
        <end position="747"/>
    </location>
</feature>
<feature type="compositionally biased region" description="Polar residues" evidence="2">
    <location>
        <begin position="808"/>
        <end position="823"/>
    </location>
</feature>
<dbReference type="EMBL" id="UGOG01000001">
    <property type="protein sequence ID" value="STX63985.1"/>
    <property type="molecule type" value="Genomic_DNA"/>
</dbReference>
<feature type="compositionally biased region" description="Polar residues" evidence="2">
    <location>
        <begin position="601"/>
        <end position="618"/>
    </location>
</feature>
<evidence type="ECO:0000313" key="5">
    <source>
        <dbReference type="Proteomes" id="UP000054985"/>
    </source>
</evidence>
<dbReference type="AlphaFoldDB" id="A0A378JZ46"/>
<feature type="compositionally biased region" description="Polar residues" evidence="2">
    <location>
        <begin position="632"/>
        <end position="645"/>
    </location>
</feature>